<dbReference type="HOGENOM" id="CLU_052992_0_0_1"/>
<evidence type="ECO:0000313" key="2">
    <source>
        <dbReference type="EMBL" id="KIK58950.1"/>
    </source>
</evidence>
<dbReference type="AlphaFoldDB" id="A0A0D0B6C5"/>
<accession>A0A0D0B6C5</accession>
<evidence type="ECO:0008006" key="4">
    <source>
        <dbReference type="Google" id="ProtNLM"/>
    </source>
</evidence>
<name>A0A0D0B6C5_9AGAR</name>
<feature type="compositionally biased region" description="Polar residues" evidence="1">
    <location>
        <begin position="303"/>
        <end position="313"/>
    </location>
</feature>
<proteinExistence type="predicted"/>
<feature type="compositionally biased region" description="Basic and acidic residues" evidence="1">
    <location>
        <begin position="387"/>
        <end position="402"/>
    </location>
</feature>
<dbReference type="EMBL" id="KN834782">
    <property type="protein sequence ID" value="KIK58950.1"/>
    <property type="molecule type" value="Genomic_DNA"/>
</dbReference>
<dbReference type="Proteomes" id="UP000053593">
    <property type="component" value="Unassembled WGS sequence"/>
</dbReference>
<feature type="compositionally biased region" description="Basic and acidic residues" evidence="1">
    <location>
        <begin position="315"/>
        <end position="338"/>
    </location>
</feature>
<protein>
    <recommendedName>
        <fullName evidence="4">HNH nuclease domain-containing protein</fullName>
    </recommendedName>
</protein>
<evidence type="ECO:0000313" key="3">
    <source>
        <dbReference type="Proteomes" id="UP000053593"/>
    </source>
</evidence>
<reference evidence="2 3" key="1">
    <citation type="submission" date="2014-04" db="EMBL/GenBank/DDBJ databases">
        <title>Evolutionary Origins and Diversification of the Mycorrhizal Mutualists.</title>
        <authorList>
            <consortium name="DOE Joint Genome Institute"/>
            <consortium name="Mycorrhizal Genomics Consortium"/>
            <person name="Kohler A."/>
            <person name="Kuo A."/>
            <person name="Nagy L.G."/>
            <person name="Floudas D."/>
            <person name="Copeland A."/>
            <person name="Barry K.W."/>
            <person name="Cichocki N."/>
            <person name="Veneault-Fourrey C."/>
            <person name="LaButti K."/>
            <person name="Lindquist E.A."/>
            <person name="Lipzen A."/>
            <person name="Lundell T."/>
            <person name="Morin E."/>
            <person name="Murat C."/>
            <person name="Riley R."/>
            <person name="Ohm R."/>
            <person name="Sun H."/>
            <person name="Tunlid A."/>
            <person name="Henrissat B."/>
            <person name="Grigoriev I.V."/>
            <person name="Hibbett D.S."/>
            <person name="Martin F."/>
        </authorList>
    </citation>
    <scope>NUCLEOTIDE SEQUENCE [LARGE SCALE GENOMIC DNA]</scope>
    <source>
        <strain evidence="2 3">FD-317 M1</strain>
    </source>
</reference>
<evidence type="ECO:0000256" key="1">
    <source>
        <dbReference type="SAM" id="MobiDB-lite"/>
    </source>
</evidence>
<sequence>MMSSSPDSPPPGHVWLFLESSPDDPDALFLEIPLERIQKLCLKPCKYLRFLAYAILALDGAIVHSPSTLLADDAPLEDRGIYIFHYSMEITAQDLAKRRADVEVVWQRIRDGGSESSCLNSFADPIMARDAVSLFNSTSKLFTQVMHIVAHARGTPWLLHLIAMRRDFEDGEGVQDLSDIDDPRNGFCGEVRLHPLLDQNICGVLKTPNHILDMNDVPPAPSRSLNSASYPSDVRYTLQYLDDDPAFETDYMPNNTDAAFKPYHDPLLRPSAFLLHYRYGASALVKWGKGLERRIPPSRPAKATSSFDRSVTTDPKVRDERAKQRNLRKDERHDKPGVPKDNPSWTNRAVFEVYDPLDVVKMISPWYDPDIDETFDLDTEEYSQRGGPRDSFADIEEWRNTL</sequence>
<dbReference type="OrthoDB" id="3267100at2759"/>
<feature type="region of interest" description="Disordered" evidence="1">
    <location>
        <begin position="379"/>
        <end position="402"/>
    </location>
</feature>
<gene>
    <name evidence="2" type="ORF">GYMLUDRAFT_44978</name>
</gene>
<keyword evidence="3" id="KW-1185">Reference proteome</keyword>
<feature type="region of interest" description="Disordered" evidence="1">
    <location>
        <begin position="295"/>
        <end position="345"/>
    </location>
</feature>
<organism evidence="2 3">
    <name type="scientific">Collybiopsis luxurians FD-317 M1</name>
    <dbReference type="NCBI Taxonomy" id="944289"/>
    <lineage>
        <taxon>Eukaryota</taxon>
        <taxon>Fungi</taxon>
        <taxon>Dikarya</taxon>
        <taxon>Basidiomycota</taxon>
        <taxon>Agaricomycotina</taxon>
        <taxon>Agaricomycetes</taxon>
        <taxon>Agaricomycetidae</taxon>
        <taxon>Agaricales</taxon>
        <taxon>Marasmiineae</taxon>
        <taxon>Omphalotaceae</taxon>
        <taxon>Collybiopsis</taxon>
        <taxon>Collybiopsis luxurians</taxon>
    </lineage>
</organism>